<reference evidence="3" key="1">
    <citation type="journal article" date="2016" name="Gigascience">
        <title>De novo construction of an expanded transcriptome assembly for the western tarnished plant bug, Lygus hesperus.</title>
        <authorList>
            <person name="Tassone E.E."/>
            <person name="Geib S.M."/>
            <person name="Hall B."/>
            <person name="Fabrick J.A."/>
            <person name="Brent C.S."/>
            <person name="Hull J.J."/>
        </authorList>
    </citation>
    <scope>NUCLEOTIDE SEQUENCE</scope>
</reference>
<dbReference type="InterPro" id="IPR025602">
    <property type="entry name" value="BCP1_family"/>
</dbReference>
<evidence type="ECO:0000256" key="2">
    <source>
        <dbReference type="SAM" id="MobiDB-lite"/>
    </source>
</evidence>
<dbReference type="GO" id="GO:0005634">
    <property type="term" value="C:nucleus"/>
    <property type="evidence" value="ECO:0007669"/>
    <property type="project" value="TreeGrafter"/>
</dbReference>
<dbReference type="AlphaFoldDB" id="A0A146KMF5"/>
<accession>A0A146KMF5</accession>
<feature type="compositionally biased region" description="Acidic residues" evidence="2">
    <location>
        <begin position="84"/>
        <end position="99"/>
    </location>
</feature>
<comment type="similarity">
    <text evidence="1">Belongs to the BCP1 family.</text>
</comment>
<evidence type="ECO:0000313" key="3">
    <source>
        <dbReference type="EMBL" id="JAP97732.1"/>
    </source>
</evidence>
<gene>
    <name evidence="3" type="primary">CG9286</name>
    <name evidence="3" type="ORF">g.57517</name>
</gene>
<name>A0A146KMF5_LYGHE</name>
<dbReference type="Pfam" id="PF13862">
    <property type="entry name" value="BCCIP"/>
    <property type="match status" value="1"/>
</dbReference>
<proteinExistence type="inferred from homology"/>
<dbReference type="EMBL" id="GDHC01020896">
    <property type="protein sequence ID" value="JAP97732.1"/>
    <property type="molecule type" value="Transcribed_RNA"/>
</dbReference>
<dbReference type="PANTHER" id="PTHR13261">
    <property type="entry name" value="BRCA2 AND CDKN1A INTERACTING PROTEIN"/>
    <property type="match status" value="1"/>
</dbReference>
<organism evidence="3">
    <name type="scientific">Lygus hesperus</name>
    <name type="common">Western plant bug</name>
    <dbReference type="NCBI Taxonomy" id="30085"/>
    <lineage>
        <taxon>Eukaryota</taxon>
        <taxon>Metazoa</taxon>
        <taxon>Ecdysozoa</taxon>
        <taxon>Arthropoda</taxon>
        <taxon>Hexapoda</taxon>
        <taxon>Insecta</taxon>
        <taxon>Pterygota</taxon>
        <taxon>Neoptera</taxon>
        <taxon>Paraneoptera</taxon>
        <taxon>Hemiptera</taxon>
        <taxon>Heteroptera</taxon>
        <taxon>Panheteroptera</taxon>
        <taxon>Cimicomorpha</taxon>
        <taxon>Miridae</taxon>
        <taxon>Mirini</taxon>
        <taxon>Lygus</taxon>
    </lineage>
</organism>
<dbReference type="PANTHER" id="PTHR13261:SF0">
    <property type="entry name" value="BRCA2 AND CDKN1A-INTERACTING PROTEIN"/>
    <property type="match status" value="1"/>
</dbReference>
<protein>
    <submittedName>
        <fullName evidence="3">Protein BCCIP</fullName>
    </submittedName>
</protein>
<feature type="region of interest" description="Disordered" evidence="2">
    <location>
        <begin position="76"/>
        <end position="99"/>
    </location>
</feature>
<sequence length="363" mass="41147">MCKKCLEYELKVVLFERKTVKSKWPLSHLLSFHNTHLVLHCIPIPSVTRKFVLFVSEHPEFTFRFIRVSSEETMSAPPKKLEMESEDSSSCESDGEEGMEYTGNEKVEVDFEGRSPIDADFFGIKQLLQQLFVKAHLDVGELTELIIGQNNIGCVVKQSDAEELTAEDDDDSDDGLMEVFGVTSVINLSSKREHKVIDQLRTLLSELANEHATTEVASTVKAALEDSGKPLGLIINERYVNIPCQISVPLLDSLSKEITRAKEKSLPYDFSYYLFICKLHKTEKPSRKKKNKQPTEETLWSNPEEEIIDQCTDLKFEFPIESDSGLGGSWMEEDKTMAPFRRVLFLPADSLTTVIDRIKEAVA</sequence>
<evidence type="ECO:0000256" key="1">
    <source>
        <dbReference type="ARBA" id="ARBA00006781"/>
    </source>
</evidence>